<evidence type="ECO:0000256" key="2">
    <source>
        <dbReference type="ARBA" id="ARBA00023015"/>
    </source>
</evidence>
<dbReference type="InterPro" id="IPR036388">
    <property type="entry name" value="WH-like_DNA-bd_sf"/>
</dbReference>
<keyword evidence="7" id="KW-1185">Reference proteome</keyword>
<dbReference type="GO" id="GO:0000976">
    <property type="term" value="F:transcription cis-regulatory region binding"/>
    <property type="evidence" value="ECO:0007669"/>
    <property type="project" value="TreeGrafter"/>
</dbReference>
<evidence type="ECO:0000313" key="7">
    <source>
        <dbReference type="Proteomes" id="UP000199545"/>
    </source>
</evidence>
<dbReference type="Gene3D" id="1.10.10.10">
    <property type="entry name" value="Winged helix-like DNA-binding domain superfamily/Winged helix DNA-binding domain"/>
    <property type="match status" value="1"/>
</dbReference>
<gene>
    <name evidence="6" type="ORF">SAMN05421852_12135</name>
</gene>
<dbReference type="Pfam" id="PF03466">
    <property type="entry name" value="LysR_substrate"/>
    <property type="match status" value="1"/>
</dbReference>
<evidence type="ECO:0000259" key="5">
    <source>
        <dbReference type="PROSITE" id="PS50931"/>
    </source>
</evidence>
<dbReference type="FunFam" id="1.10.10.10:FF:000001">
    <property type="entry name" value="LysR family transcriptional regulator"/>
    <property type="match status" value="1"/>
</dbReference>
<dbReference type="RefSeq" id="WP_093231369.1">
    <property type="nucleotide sequence ID" value="NZ_FORR01000021.1"/>
</dbReference>
<dbReference type="STRING" id="46223.SAMN05421852_12135"/>
<protein>
    <submittedName>
        <fullName evidence="6">DNA-binding transcriptional regulator, LysR family</fullName>
    </submittedName>
</protein>
<dbReference type="CDD" id="cd05466">
    <property type="entry name" value="PBP2_LTTR_substrate"/>
    <property type="match status" value="1"/>
</dbReference>
<reference evidence="6 7" key="1">
    <citation type="submission" date="2016-10" db="EMBL/GenBank/DDBJ databases">
        <authorList>
            <person name="de Groot N.N."/>
        </authorList>
    </citation>
    <scope>NUCLEOTIDE SEQUENCE [LARGE SCALE GENOMIC DNA]</scope>
    <source>
        <strain evidence="6 7">DSM 44778</strain>
    </source>
</reference>
<keyword evidence="4" id="KW-0804">Transcription</keyword>
<dbReference type="EMBL" id="FORR01000021">
    <property type="protein sequence ID" value="SFJ77212.1"/>
    <property type="molecule type" value="Genomic_DNA"/>
</dbReference>
<evidence type="ECO:0000313" key="6">
    <source>
        <dbReference type="EMBL" id="SFJ77212.1"/>
    </source>
</evidence>
<evidence type="ECO:0000256" key="1">
    <source>
        <dbReference type="ARBA" id="ARBA00009437"/>
    </source>
</evidence>
<accession>A0A1I3U2P9</accession>
<dbReference type="PANTHER" id="PTHR30126">
    <property type="entry name" value="HTH-TYPE TRANSCRIPTIONAL REGULATOR"/>
    <property type="match status" value="1"/>
</dbReference>
<dbReference type="PRINTS" id="PR00039">
    <property type="entry name" value="HTHLYSR"/>
</dbReference>
<organism evidence="6 7">
    <name type="scientific">Thermoflavimicrobium dichotomicum</name>
    <dbReference type="NCBI Taxonomy" id="46223"/>
    <lineage>
        <taxon>Bacteria</taxon>
        <taxon>Bacillati</taxon>
        <taxon>Bacillota</taxon>
        <taxon>Bacilli</taxon>
        <taxon>Bacillales</taxon>
        <taxon>Thermoactinomycetaceae</taxon>
        <taxon>Thermoflavimicrobium</taxon>
    </lineage>
</organism>
<dbReference type="InterPro" id="IPR005119">
    <property type="entry name" value="LysR_subst-bd"/>
</dbReference>
<comment type="similarity">
    <text evidence="1">Belongs to the LysR transcriptional regulatory family.</text>
</comment>
<evidence type="ECO:0000256" key="3">
    <source>
        <dbReference type="ARBA" id="ARBA00023125"/>
    </source>
</evidence>
<sequence length="294" mass="34012">MNIENIEAFVYVIHYGSFNKAAKALFLSQPSVTARIQSLERELDCKLFDREGKKICLTEKGKQFLPYAQQILHFFQRGKLQLQQKKAVPHELRLGCTVSVSNYLIPELLPKLKEKYPEMNFKLTTASTDEILTKVLNKEIEIGFVRNVTHSSIDSIKFYEDPIRLFVYENHPFIGAKKLSIEMLANQKFVFFECGALDWMQIYRLFKCLGQPPKIEYHVDNLETAKKLVMKGSAICFLPELCVRQEVREKKLFPVDIPELTGVTLQTNIITLKGENTGVYKSFLELAEVWSFRD</sequence>
<dbReference type="SUPFAM" id="SSF46785">
    <property type="entry name" value="Winged helix' DNA-binding domain"/>
    <property type="match status" value="1"/>
</dbReference>
<name>A0A1I3U2P9_9BACL</name>
<evidence type="ECO:0000256" key="4">
    <source>
        <dbReference type="ARBA" id="ARBA00023163"/>
    </source>
</evidence>
<dbReference type="Pfam" id="PF00126">
    <property type="entry name" value="HTH_1"/>
    <property type="match status" value="1"/>
</dbReference>
<dbReference type="AlphaFoldDB" id="A0A1I3U2P9"/>
<feature type="domain" description="HTH lysR-type" evidence="5">
    <location>
        <begin position="1"/>
        <end position="58"/>
    </location>
</feature>
<dbReference type="PROSITE" id="PS50931">
    <property type="entry name" value="HTH_LYSR"/>
    <property type="match status" value="1"/>
</dbReference>
<dbReference type="Gene3D" id="3.40.190.290">
    <property type="match status" value="1"/>
</dbReference>
<keyword evidence="2" id="KW-0805">Transcription regulation</keyword>
<dbReference type="OrthoDB" id="9785745at2"/>
<proteinExistence type="inferred from homology"/>
<dbReference type="InterPro" id="IPR036390">
    <property type="entry name" value="WH_DNA-bd_sf"/>
</dbReference>
<dbReference type="GO" id="GO:0003700">
    <property type="term" value="F:DNA-binding transcription factor activity"/>
    <property type="evidence" value="ECO:0007669"/>
    <property type="project" value="InterPro"/>
</dbReference>
<dbReference type="Proteomes" id="UP000199545">
    <property type="component" value="Unassembled WGS sequence"/>
</dbReference>
<dbReference type="SUPFAM" id="SSF53850">
    <property type="entry name" value="Periplasmic binding protein-like II"/>
    <property type="match status" value="1"/>
</dbReference>
<dbReference type="PANTHER" id="PTHR30126:SF40">
    <property type="entry name" value="HTH-TYPE TRANSCRIPTIONAL REGULATOR GLTR"/>
    <property type="match status" value="1"/>
</dbReference>
<dbReference type="InterPro" id="IPR000847">
    <property type="entry name" value="LysR_HTH_N"/>
</dbReference>
<keyword evidence="3 6" id="KW-0238">DNA-binding</keyword>